<evidence type="ECO:0000256" key="4">
    <source>
        <dbReference type="ARBA" id="ARBA00023002"/>
    </source>
</evidence>
<reference evidence="7 8" key="1">
    <citation type="submission" date="2006-04" db="EMBL/GenBank/DDBJ databases">
        <authorList>
            <person name="Nierman W.C."/>
        </authorList>
    </citation>
    <scope>NUCLEOTIDE SEQUENCE [LARGE SCALE GENOMIC DNA]</scope>
    <source>
        <strain evidence="7 8">DW4/3-1</strain>
    </source>
</reference>
<dbReference type="InterPro" id="IPR051178">
    <property type="entry name" value="TfdA_dioxygenase"/>
</dbReference>
<evidence type="ECO:0000256" key="5">
    <source>
        <dbReference type="ARBA" id="ARBA00023004"/>
    </source>
</evidence>
<keyword evidence="4 7" id="KW-0560">Oxidoreductase</keyword>
<evidence type="ECO:0000256" key="3">
    <source>
        <dbReference type="ARBA" id="ARBA00022964"/>
    </source>
</evidence>
<evidence type="ECO:0000256" key="1">
    <source>
        <dbReference type="ARBA" id="ARBA00005896"/>
    </source>
</evidence>
<evidence type="ECO:0000256" key="2">
    <source>
        <dbReference type="ARBA" id="ARBA00022723"/>
    </source>
</evidence>
<feature type="domain" description="TauD/TfdA-like" evidence="6">
    <location>
        <begin position="11"/>
        <end position="267"/>
    </location>
</feature>
<evidence type="ECO:0000259" key="6">
    <source>
        <dbReference type="Pfam" id="PF02668"/>
    </source>
</evidence>
<protein>
    <submittedName>
        <fullName evidence="7">Putative dioxygenase</fullName>
        <ecNumber evidence="7">1.-.-.-</ecNumber>
    </submittedName>
</protein>
<keyword evidence="5" id="KW-0408">Iron</keyword>
<dbReference type="GO" id="GO:0046872">
    <property type="term" value="F:metal ion binding"/>
    <property type="evidence" value="ECO:0007669"/>
    <property type="project" value="UniProtKB-KW"/>
</dbReference>
<dbReference type="SUPFAM" id="SSF51197">
    <property type="entry name" value="Clavaminate synthase-like"/>
    <property type="match status" value="1"/>
</dbReference>
<dbReference type="InterPro" id="IPR003819">
    <property type="entry name" value="TauD/TfdA-like"/>
</dbReference>
<dbReference type="EMBL" id="AAMD01000030">
    <property type="protein sequence ID" value="EAU67592.1"/>
    <property type="molecule type" value="Genomic_DNA"/>
</dbReference>
<dbReference type="Proteomes" id="UP000032702">
    <property type="component" value="Unassembled WGS sequence"/>
</dbReference>
<sequence>MRLTRMEIHSPSQGRIGAEISQLDLRAVTAQDATRIRQTIYEHKLVIFHGQSPSPEEYIAFARKIGRPQVYFQHNYHHPQHPELFVSSNVLEDGKKVGVAGTGRYWHTDYQFFQEPLPLVMVYPQVLPKAKRETYFIDMQRVYEAMPAELRAYVEGHRAIQEGKWRYKITPEDVDKALVDILAAVEKQVPAITHPAVIEHPLTGRKSLYLSSGFTTGIEGLTHEENRAAMAKLFAFIEQEAHVQTYSYQPGDILLWENRALLHKASDNPLGEPSKSYRIGIYDELPFYKS</sequence>
<organism evidence="7 8">
    <name type="scientific">Stigmatella aurantiaca (strain DW4/3-1)</name>
    <dbReference type="NCBI Taxonomy" id="378806"/>
    <lineage>
        <taxon>Bacteria</taxon>
        <taxon>Pseudomonadati</taxon>
        <taxon>Myxococcota</taxon>
        <taxon>Myxococcia</taxon>
        <taxon>Myxococcales</taxon>
        <taxon>Cystobacterineae</taxon>
        <taxon>Archangiaceae</taxon>
        <taxon>Stigmatella</taxon>
    </lineage>
</organism>
<evidence type="ECO:0000313" key="8">
    <source>
        <dbReference type="Proteomes" id="UP000032702"/>
    </source>
</evidence>
<proteinExistence type="inferred from homology"/>
<keyword evidence="2" id="KW-0479">Metal-binding</keyword>
<keyword evidence="3 7" id="KW-0223">Dioxygenase</keyword>
<dbReference type="EC" id="1.-.-.-" evidence="7"/>
<dbReference type="GO" id="GO:0016706">
    <property type="term" value="F:2-oxoglutarate-dependent dioxygenase activity"/>
    <property type="evidence" value="ECO:0007669"/>
    <property type="project" value="UniProtKB-ARBA"/>
</dbReference>
<dbReference type="PANTHER" id="PTHR43779:SF3">
    <property type="entry name" value="(3R)-3-[(CARBOXYMETHYL)AMINO]FATTY ACID OXYGENASE_DECARBOXYLASE"/>
    <property type="match status" value="1"/>
</dbReference>
<evidence type="ECO:0000313" key="7">
    <source>
        <dbReference type="EMBL" id="EAU67592.1"/>
    </source>
</evidence>
<dbReference type="PANTHER" id="PTHR43779">
    <property type="entry name" value="DIOXYGENASE RV0097-RELATED"/>
    <property type="match status" value="1"/>
</dbReference>
<accession>Q096C0</accession>
<comment type="caution">
    <text evidence="7">The sequence shown here is derived from an EMBL/GenBank/DDBJ whole genome shotgun (WGS) entry which is preliminary data.</text>
</comment>
<gene>
    <name evidence="7" type="ORF">STIAU_3801</name>
</gene>
<dbReference type="AlphaFoldDB" id="Q096C0"/>
<comment type="similarity">
    <text evidence="1">Belongs to the TfdA dioxygenase family.</text>
</comment>
<dbReference type="Pfam" id="PF02668">
    <property type="entry name" value="TauD"/>
    <property type="match status" value="1"/>
</dbReference>
<dbReference type="Gene3D" id="3.60.130.10">
    <property type="entry name" value="Clavaminate synthase-like"/>
    <property type="match status" value="1"/>
</dbReference>
<dbReference type="InterPro" id="IPR042098">
    <property type="entry name" value="TauD-like_sf"/>
</dbReference>
<name>Q096C0_STIAD</name>